<evidence type="ECO:0000313" key="3">
    <source>
        <dbReference type="Proteomes" id="UP001224359"/>
    </source>
</evidence>
<name>A0ABT9VEQ5_9BACI</name>
<keyword evidence="3" id="KW-1185">Reference proteome</keyword>
<reference evidence="2 3" key="1">
    <citation type="submission" date="2023-07" db="EMBL/GenBank/DDBJ databases">
        <title>Genomic Encyclopedia of Type Strains, Phase IV (KMG-IV): sequencing the most valuable type-strain genomes for metagenomic binning, comparative biology and taxonomic classification.</title>
        <authorList>
            <person name="Goeker M."/>
        </authorList>
    </citation>
    <scope>NUCLEOTIDE SEQUENCE [LARGE SCALE GENOMIC DNA]</scope>
    <source>
        <strain evidence="2 3">DSM 16460</strain>
    </source>
</reference>
<proteinExistence type="predicted"/>
<feature type="chain" id="PRO_5045255153" description="Lipoprotein" evidence="1">
    <location>
        <begin position="21"/>
        <end position="325"/>
    </location>
</feature>
<comment type="caution">
    <text evidence="2">The sequence shown here is derived from an EMBL/GenBank/DDBJ whole genome shotgun (WGS) entry which is preliminary data.</text>
</comment>
<dbReference type="RefSeq" id="WP_306975886.1">
    <property type="nucleotide sequence ID" value="NZ_JAUSTQ010000004.1"/>
</dbReference>
<evidence type="ECO:0000256" key="1">
    <source>
        <dbReference type="SAM" id="SignalP"/>
    </source>
</evidence>
<gene>
    <name evidence="2" type="ORF">J2S77_001385</name>
</gene>
<protein>
    <recommendedName>
        <fullName evidence="4">Lipoprotein</fullName>
    </recommendedName>
</protein>
<evidence type="ECO:0008006" key="4">
    <source>
        <dbReference type="Google" id="ProtNLM"/>
    </source>
</evidence>
<feature type="signal peptide" evidence="1">
    <location>
        <begin position="1"/>
        <end position="20"/>
    </location>
</feature>
<keyword evidence="1" id="KW-0732">Signal</keyword>
<accession>A0ABT9VEQ5</accession>
<dbReference type="PROSITE" id="PS51257">
    <property type="entry name" value="PROKAR_LIPOPROTEIN"/>
    <property type="match status" value="1"/>
</dbReference>
<evidence type="ECO:0000313" key="2">
    <source>
        <dbReference type="EMBL" id="MDQ0159421.1"/>
    </source>
</evidence>
<sequence length="325" mass="37685">MKKVLLTAVLVLFVVLAACGDERSDKEVVVDAFDNMMNAESYESSSTVDFELSGNMNDPMFDQVTSMLNDFELQVDQTYDQEAQMQEVVMDISGSIPPLSLDVQLPFLQDLENQIMYMSTDSLADNLGMMFPIPEEAKGKLVKMDLQNMQEVEGQDMPEMDQEEMQQRAQTIADDFIEQKDEGDFTQEEDRYSVSITQEDFRYLMEAFMEEFDEMFTQEEVDTFNQDFDSMMEEMDEVLTVEQFDMSMVIEDDQIQEDTIEADLLFEDPESDESMQFYMNVQTTYSNRNGDVEFSIDPENEETISFEELNQMMNDMMMQDMGGMN</sequence>
<dbReference type="EMBL" id="JAUSTQ010000004">
    <property type="protein sequence ID" value="MDQ0159421.1"/>
    <property type="molecule type" value="Genomic_DNA"/>
</dbReference>
<dbReference type="Proteomes" id="UP001224359">
    <property type="component" value="Unassembled WGS sequence"/>
</dbReference>
<organism evidence="2 3">
    <name type="scientific">Alkalibacillus salilacus</name>
    <dbReference type="NCBI Taxonomy" id="284582"/>
    <lineage>
        <taxon>Bacteria</taxon>
        <taxon>Bacillati</taxon>
        <taxon>Bacillota</taxon>
        <taxon>Bacilli</taxon>
        <taxon>Bacillales</taxon>
        <taxon>Bacillaceae</taxon>
        <taxon>Alkalibacillus</taxon>
    </lineage>
</organism>